<dbReference type="Proteomes" id="UP000076088">
    <property type="component" value="Chromosome"/>
</dbReference>
<reference evidence="2" key="1">
    <citation type="submission" date="2015-11" db="EMBL/GenBank/DDBJ databases">
        <title>Complete genome sequence of a polyethylene-glycol degrader Sphingopyxis macrogoltabida 203N (NBRC 111659).</title>
        <authorList>
            <person name="Yoshiyuki O."/>
            <person name="Shouta N."/>
            <person name="Nagata Y."/>
            <person name="Numata M."/>
            <person name="Tsuchikane K."/>
            <person name="Hosoyama A."/>
            <person name="Yamazoe A."/>
            <person name="Tsuda M."/>
            <person name="Fujita N."/>
            <person name="Kawai F."/>
        </authorList>
    </citation>
    <scope>NUCLEOTIDE SEQUENCE [LARGE SCALE GENOMIC DNA]</scope>
    <source>
        <strain evidence="2">203N</strain>
    </source>
</reference>
<dbReference type="RefSeq" id="WP_054726384.1">
    <property type="nucleotide sequence ID" value="NZ_CP009429.1"/>
</dbReference>
<accession>A0AAC9AVB3</accession>
<dbReference type="EMBL" id="CP013344">
    <property type="protein sequence ID" value="AMU89867.1"/>
    <property type="molecule type" value="Genomic_DNA"/>
</dbReference>
<dbReference type="AlphaFoldDB" id="A0AAC9AVB3"/>
<dbReference type="KEGG" id="smaz:LH19_07275"/>
<evidence type="ECO:0000313" key="1">
    <source>
        <dbReference type="EMBL" id="AMU89867.1"/>
    </source>
</evidence>
<proteinExistence type="predicted"/>
<gene>
    <name evidence="1" type="ORF">ATM17_12560</name>
</gene>
<sequence>METPNRIIGVKVWTTVHGRDVTVAFRSPYRWRIFENEVDVTKSFGHALRGPSLPPHSEAWQAFHDETRLNERKAALQCAA</sequence>
<name>A0AAC9AVB3_SPHMC</name>
<organism evidence="1 2">
    <name type="scientific">Sphingopyxis macrogoltabida</name>
    <name type="common">Sphingomonas macrogoltabidus</name>
    <dbReference type="NCBI Taxonomy" id="33050"/>
    <lineage>
        <taxon>Bacteria</taxon>
        <taxon>Pseudomonadati</taxon>
        <taxon>Pseudomonadota</taxon>
        <taxon>Alphaproteobacteria</taxon>
        <taxon>Sphingomonadales</taxon>
        <taxon>Sphingomonadaceae</taxon>
        <taxon>Sphingopyxis</taxon>
    </lineage>
</organism>
<reference evidence="1 2" key="2">
    <citation type="journal article" date="2016" name="Genome Announc.">
        <title>Complete Genome Sequence of Sphingopyxis macrogoltabida Strain 203N (NBRC 111659), a Polyethylene Glycol Degrader.</title>
        <authorList>
            <person name="Ohtsubo Y."/>
            <person name="Nonoyama S."/>
            <person name="Nagata Y."/>
            <person name="Numata M."/>
            <person name="Tsuchikane K."/>
            <person name="Hosoyama A."/>
            <person name="Yamazoe A."/>
            <person name="Tsuda M."/>
            <person name="Fujita N."/>
            <person name="Kawai F."/>
        </authorList>
    </citation>
    <scope>NUCLEOTIDE SEQUENCE [LARGE SCALE GENOMIC DNA]</scope>
    <source>
        <strain evidence="1 2">203N</strain>
    </source>
</reference>
<protein>
    <submittedName>
        <fullName evidence="1">Uncharacterized protein</fullName>
    </submittedName>
</protein>
<keyword evidence="2" id="KW-1185">Reference proteome</keyword>
<evidence type="ECO:0000313" key="2">
    <source>
        <dbReference type="Proteomes" id="UP000076088"/>
    </source>
</evidence>